<evidence type="ECO:0000313" key="2">
    <source>
        <dbReference type="EMBL" id="QHS82893.1"/>
    </source>
</evidence>
<dbReference type="AlphaFoldDB" id="A0A6C0ATU6"/>
<reference evidence="2" key="1">
    <citation type="journal article" date="2020" name="Nature">
        <title>Giant virus diversity and host interactions through global metagenomics.</title>
        <authorList>
            <person name="Schulz F."/>
            <person name="Roux S."/>
            <person name="Paez-Espino D."/>
            <person name="Jungbluth S."/>
            <person name="Walsh D.A."/>
            <person name="Denef V.J."/>
            <person name="McMahon K.D."/>
            <person name="Konstantinidis K.T."/>
            <person name="Eloe-Fadrosh E.A."/>
            <person name="Kyrpides N.C."/>
            <person name="Woyke T."/>
        </authorList>
    </citation>
    <scope>NUCLEOTIDE SEQUENCE</scope>
    <source>
        <strain evidence="2">GVMAG-S-1101171-111</strain>
    </source>
</reference>
<feature type="region of interest" description="Disordered" evidence="1">
    <location>
        <begin position="117"/>
        <end position="187"/>
    </location>
</feature>
<evidence type="ECO:0000256" key="1">
    <source>
        <dbReference type="SAM" id="MobiDB-lite"/>
    </source>
</evidence>
<feature type="region of interest" description="Disordered" evidence="1">
    <location>
        <begin position="202"/>
        <end position="275"/>
    </location>
</feature>
<accession>A0A6C0ATU6</accession>
<proteinExistence type="predicted"/>
<protein>
    <submittedName>
        <fullName evidence="2">Uncharacterized protein</fullName>
    </submittedName>
</protein>
<dbReference type="EMBL" id="MN740807">
    <property type="protein sequence ID" value="QHS82893.1"/>
    <property type="molecule type" value="Genomic_DNA"/>
</dbReference>
<sequence>MSSTDSVNNVLDVATPVVDTTPVVKVKKPRQPTLPAKFAKFLQFGVFLFNQMKDSPDQELTQDELKLLRIFDSVSEQQAFVQLFFDGAKDISKNLRKLVVLNKKKLAKELRLASGELPKKRTRKPKVSVDQDSSTDANTNADADAEPLSKKPRAKRVSKDKDSTSTEPSTESSTNIKKKKNSKSVQNTQDVLINELVSLARSSTPVLPPSPPSTPKESIPKESKPKKVSKPKKEPKESKPKKESKPNKEPKVNDSNSNSLPHQQPDQPLDDELEEDVRSILVDGQPFLLSLNDNKSLFHPTLHHHIGFLIDNKFSPI</sequence>
<feature type="compositionally biased region" description="Low complexity" evidence="1">
    <location>
        <begin position="165"/>
        <end position="175"/>
    </location>
</feature>
<organism evidence="2">
    <name type="scientific">viral metagenome</name>
    <dbReference type="NCBI Taxonomy" id="1070528"/>
    <lineage>
        <taxon>unclassified sequences</taxon>
        <taxon>metagenomes</taxon>
        <taxon>organismal metagenomes</taxon>
    </lineage>
</organism>
<name>A0A6C0ATU6_9ZZZZ</name>
<feature type="compositionally biased region" description="Low complexity" evidence="1">
    <location>
        <begin position="132"/>
        <end position="142"/>
    </location>
</feature>
<feature type="compositionally biased region" description="Basic and acidic residues" evidence="1">
    <location>
        <begin position="218"/>
        <end position="252"/>
    </location>
</feature>